<dbReference type="Pfam" id="PF19086">
    <property type="entry name" value="Terpene_syn_C_2"/>
    <property type="match status" value="1"/>
</dbReference>
<dbReference type="InterPro" id="IPR008949">
    <property type="entry name" value="Isoprenoid_synthase_dom_sf"/>
</dbReference>
<dbReference type="EMBL" id="ML732345">
    <property type="protein sequence ID" value="KAB8069343.1"/>
    <property type="molecule type" value="Genomic_DNA"/>
</dbReference>
<sequence>MSPIAVRAAIYSRSLSKRSSFQTQQLSVYRGLQSIHRQPRHLSQIAQQKNHDLRTRTRNIQYAFDPANIPAAKWASDPFSFLRPSAVASPSIQHVNLVMPSANNVPWPTSFPNSLQSKYWVEVEETARGFVLEILATRSEVKPEKYIDTITDAAVSLLINVAPMGNLSRMNILAKLYVFFIISDDAVDSGNKALMIPDSGALQQGNMPEYPVYNVLAREILSADASQGQRLLEGVMFWVSGAQRTPPSWFSTLEDYITYRMVDVGAYAVFRSVEFACDVSLSETDLEVVAHLRSLCEKHFLLTNDLYSYAKEAVAQQETGKGVLNAVQTVHLLMSTSVPLAKGIVRQMIWDVERQMHKEYKRLAQNATVPQLTYAQGLIVSVAGNMFYSATCARYARAIKGSELHR</sequence>
<gene>
    <name evidence="1" type="ORF">BDV29DRAFT_161521</name>
</gene>
<dbReference type="AlphaFoldDB" id="A0A5N5WLL0"/>
<proteinExistence type="predicted"/>
<dbReference type="OrthoDB" id="3004402at2759"/>
<dbReference type="Proteomes" id="UP000326565">
    <property type="component" value="Unassembled WGS sequence"/>
</dbReference>
<reference evidence="1 2" key="1">
    <citation type="submission" date="2019-04" db="EMBL/GenBank/DDBJ databases">
        <title>Friends and foes A comparative genomics study of 23 Aspergillus species from section Flavi.</title>
        <authorList>
            <consortium name="DOE Joint Genome Institute"/>
            <person name="Kjaerbolling I."/>
            <person name="Vesth T."/>
            <person name="Frisvad J.C."/>
            <person name="Nybo J.L."/>
            <person name="Theobald S."/>
            <person name="Kildgaard S."/>
            <person name="Isbrandt T."/>
            <person name="Kuo A."/>
            <person name="Sato A."/>
            <person name="Lyhne E.K."/>
            <person name="Kogle M.E."/>
            <person name="Wiebenga A."/>
            <person name="Kun R.S."/>
            <person name="Lubbers R.J."/>
            <person name="Makela M.R."/>
            <person name="Barry K."/>
            <person name="Chovatia M."/>
            <person name="Clum A."/>
            <person name="Daum C."/>
            <person name="Haridas S."/>
            <person name="He G."/>
            <person name="LaButti K."/>
            <person name="Lipzen A."/>
            <person name="Mondo S."/>
            <person name="Riley R."/>
            <person name="Salamov A."/>
            <person name="Simmons B.A."/>
            <person name="Magnuson J.K."/>
            <person name="Henrissat B."/>
            <person name="Mortensen U.H."/>
            <person name="Larsen T.O."/>
            <person name="Devries R.P."/>
            <person name="Grigoriev I.V."/>
            <person name="Machida M."/>
            <person name="Baker S.E."/>
            <person name="Andersen M.R."/>
        </authorList>
    </citation>
    <scope>NUCLEOTIDE SEQUENCE [LARGE SCALE GENOMIC DNA]</scope>
    <source>
        <strain evidence="1 2">CBS 151.66</strain>
    </source>
</reference>
<dbReference type="SUPFAM" id="SSF48576">
    <property type="entry name" value="Terpenoid synthases"/>
    <property type="match status" value="1"/>
</dbReference>
<organism evidence="1 2">
    <name type="scientific">Aspergillus leporis</name>
    <dbReference type="NCBI Taxonomy" id="41062"/>
    <lineage>
        <taxon>Eukaryota</taxon>
        <taxon>Fungi</taxon>
        <taxon>Dikarya</taxon>
        <taxon>Ascomycota</taxon>
        <taxon>Pezizomycotina</taxon>
        <taxon>Eurotiomycetes</taxon>
        <taxon>Eurotiomycetidae</taxon>
        <taxon>Eurotiales</taxon>
        <taxon>Aspergillaceae</taxon>
        <taxon>Aspergillus</taxon>
        <taxon>Aspergillus subgen. Circumdati</taxon>
    </lineage>
</organism>
<name>A0A5N5WLL0_9EURO</name>
<evidence type="ECO:0000313" key="2">
    <source>
        <dbReference type="Proteomes" id="UP000326565"/>
    </source>
</evidence>
<keyword evidence="2" id="KW-1185">Reference proteome</keyword>
<dbReference type="Gene3D" id="1.10.600.10">
    <property type="entry name" value="Farnesyl Diphosphate Synthase"/>
    <property type="match status" value="1"/>
</dbReference>
<protein>
    <submittedName>
        <fullName evidence="1">Isoprenoid synthase domain-containing protein</fullName>
    </submittedName>
</protein>
<evidence type="ECO:0000313" key="1">
    <source>
        <dbReference type="EMBL" id="KAB8069343.1"/>
    </source>
</evidence>
<accession>A0A5N5WLL0</accession>